<dbReference type="EMBL" id="JAAIUW010000013">
    <property type="protein sequence ID" value="KAF7804966.1"/>
    <property type="molecule type" value="Genomic_DNA"/>
</dbReference>
<evidence type="ECO:0000313" key="1">
    <source>
        <dbReference type="EMBL" id="KAF7804966.1"/>
    </source>
</evidence>
<accession>A0A834W414</accession>
<gene>
    <name evidence="1" type="ORF">G2W53_044077</name>
</gene>
<keyword evidence="2" id="KW-1185">Reference proteome</keyword>
<reference evidence="1" key="1">
    <citation type="submission" date="2020-09" db="EMBL/GenBank/DDBJ databases">
        <title>Genome-Enabled Discovery of Anthraquinone Biosynthesis in Senna tora.</title>
        <authorList>
            <person name="Kang S.-H."/>
            <person name="Pandey R.P."/>
            <person name="Lee C.-M."/>
            <person name="Sim J.-S."/>
            <person name="Jeong J.-T."/>
            <person name="Choi B.-S."/>
            <person name="Jung M."/>
            <person name="Ginzburg D."/>
            <person name="Zhao K."/>
            <person name="Won S.Y."/>
            <person name="Oh T.-J."/>
            <person name="Yu Y."/>
            <person name="Kim N.-H."/>
            <person name="Lee O.R."/>
            <person name="Lee T.-H."/>
            <person name="Bashyal P."/>
            <person name="Kim T.-S."/>
            <person name="Lee W.-H."/>
            <person name="Kawkins C."/>
            <person name="Kim C.-K."/>
            <person name="Kim J.S."/>
            <person name="Ahn B.O."/>
            <person name="Rhee S.Y."/>
            <person name="Sohng J.K."/>
        </authorList>
    </citation>
    <scope>NUCLEOTIDE SEQUENCE</scope>
    <source>
        <tissue evidence="1">Leaf</tissue>
    </source>
</reference>
<proteinExistence type="predicted"/>
<comment type="caution">
    <text evidence="1">The sequence shown here is derived from an EMBL/GenBank/DDBJ whole genome shotgun (WGS) entry which is preliminary data.</text>
</comment>
<sequence>MVMEIKGIELMDKESSKRRELPIIRNQGADSFPYSWC</sequence>
<dbReference type="Proteomes" id="UP000634136">
    <property type="component" value="Unassembled WGS sequence"/>
</dbReference>
<evidence type="ECO:0000313" key="2">
    <source>
        <dbReference type="Proteomes" id="UP000634136"/>
    </source>
</evidence>
<protein>
    <submittedName>
        <fullName evidence="1">Uncharacterized protein</fullName>
    </submittedName>
</protein>
<name>A0A834W414_9FABA</name>
<dbReference type="AlphaFoldDB" id="A0A834W414"/>
<organism evidence="1 2">
    <name type="scientific">Senna tora</name>
    <dbReference type="NCBI Taxonomy" id="362788"/>
    <lineage>
        <taxon>Eukaryota</taxon>
        <taxon>Viridiplantae</taxon>
        <taxon>Streptophyta</taxon>
        <taxon>Embryophyta</taxon>
        <taxon>Tracheophyta</taxon>
        <taxon>Spermatophyta</taxon>
        <taxon>Magnoliopsida</taxon>
        <taxon>eudicotyledons</taxon>
        <taxon>Gunneridae</taxon>
        <taxon>Pentapetalae</taxon>
        <taxon>rosids</taxon>
        <taxon>fabids</taxon>
        <taxon>Fabales</taxon>
        <taxon>Fabaceae</taxon>
        <taxon>Caesalpinioideae</taxon>
        <taxon>Cassia clade</taxon>
        <taxon>Senna</taxon>
    </lineage>
</organism>